<protein>
    <submittedName>
        <fullName evidence="1">Ubiquitin-specific protease ubp15</fullName>
        <ecNumber evidence="1">3.4.19.12</ecNumber>
    </submittedName>
</protein>
<dbReference type="EMBL" id="QTSX02005120">
    <property type="protein sequence ID" value="KAJ9060895.1"/>
    <property type="molecule type" value="Genomic_DNA"/>
</dbReference>
<organism evidence="1 2">
    <name type="scientific">Entomophthora muscae</name>
    <dbReference type="NCBI Taxonomy" id="34485"/>
    <lineage>
        <taxon>Eukaryota</taxon>
        <taxon>Fungi</taxon>
        <taxon>Fungi incertae sedis</taxon>
        <taxon>Zoopagomycota</taxon>
        <taxon>Entomophthoromycotina</taxon>
        <taxon>Entomophthoromycetes</taxon>
        <taxon>Entomophthorales</taxon>
        <taxon>Entomophthoraceae</taxon>
        <taxon>Entomophthora</taxon>
    </lineage>
</organism>
<proteinExistence type="predicted"/>
<sequence length="561" mass="64448">MDPSSDLDIKSDLPSITDVEVMEKHFDKIPHEALETSHIIWEINDWAGLQDKVNSPPFQCGGQTWRILLFPKGNNSNGDFVSAYCEVVPPEDADDQWSVCAQFILGVGNSSEPESNHFQQASHRFYKGETDWGFSRMIDLKQLRSPSTSRPRPILEDNTLTMSLYVRVIKDPTGVLWHNFVNYDSKKQTGYVGLLNQGATCYMNSLLQSLYFTNYFRKAVYQIPTKDDTPHNSVALALQRVFLQLQNSDVAVGTNELTKSFGWDSIDSFMQHDIQEFNRVLQDNLEGKMKGTDAEGAIQRLFVGKMKSYITCIDVHYESSRVEDYYDIQLNVKGCRDVRESFEKYVEVEFLDGENKYMAEGHGLQDAKKGVIFDSFPPVLHLQLKRFDYDIMRDAMVKINDRYEFPDTINLDEFVSLDAERTEPYDYVLHGVLVHSGDLHGGHYFALLKPKPDGDWYKFDDDRVTPAMENEVFEDNFGGEVNHSAGYRPNTRAMKRFSNAYMLVYVRKSRLPEILGDVTVDDIPDHLRQRQQNETDAQVAATKKRIEQDSQIVFQVSLHFS</sequence>
<keyword evidence="1" id="KW-0378">Hydrolase</keyword>
<gene>
    <name evidence="1" type="primary">UBP15_1</name>
    <name evidence="1" type="ORF">DSO57_1026030</name>
</gene>
<dbReference type="EC" id="3.4.19.12" evidence="1"/>
<dbReference type="Proteomes" id="UP001165960">
    <property type="component" value="Unassembled WGS sequence"/>
</dbReference>
<evidence type="ECO:0000313" key="1">
    <source>
        <dbReference type="EMBL" id="KAJ9060895.1"/>
    </source>
</evidence>
<evidence type="ECO:0000313" key="2">
    <source>
        <dbReference type="Proteomes" id="UP001165960"/>
    </source>
</evidence>
<accession>A0ACC2SEX8</accession>
<keyword evidence="1" id="KW-0645">Protease</keyword>
<name>A0ACC2SEX8_9FUNG</name>
<comment type="caution">
    <text evidence="1">The sequence shown here is derived from an EMBL/GenBank/DDBJ whole genome shotgun (WGS) entry which is preliminary data.</text>
</comment>
<reference evidence="1" key="1">
    <citation type="submission" date="2022-04" db="EMBL/GenBank/DDBJ databases">
        <title>Genome of the entomopathogenic fungus Entomophthora muscae.</title>
        <authorList>
            <person name="Elya C."/>
            <person name="Lovett B.R."/>
            <person name="Lee E."/>
            <person name="Macias A.M."/>
            <person name="Hajek A.E."/>
            <person name="De Bivort B.L."/>
            <person name="Kasson M.T."/>
            <person name="De Fine Licht H.H."/>
            <person name="Stajich J.E."/>
        </authorList>
    </citation>
    <scope>NUCLEOTIDE SEQUENCE</scope>
    <source>
        <strain evidence="1">Berkeley</strain>
    </source>
</reference>
<keyword evidence="2" id="KW-1185">Reference proteome</keyword>